<feature type="region of interest" description="Disordered" evidence="1">
    <location>
        <begin position="107"/>
        <end position="184"/>
    </location>
</feature>
<keyword evidence="2" id="KW-0812">Transmembrane</keyword>
<gene>
    <name evidence="3" type="ORF">CNYM01_09052</name>
</gene>
<name>A0A135URW1_9PEZI</name>
<evidence type="ECO:0000313" key="4">
    <source>
        <dbReference type="Proteomes" id="UP000070054"/>
    </source>
</evidence>
<evidence type="ECO:0000256" key="1">
    <source>
        <dbReference type="SAM" id="MobiDB-lite"/>
    </source>
</evidence>
<proteinExistence type="predicted"/>
<feature type="transmembrane region" description="Helical" evidence="2">
    <location>
        <begin position="6"/>
        <end position="26"/>
    </location>
</feature>
<keyword evidence="4" id="KW-1185">Reference proteome</keyword>
<protein>
    <submittedName>
        <fullName evidence="3">Uncharacterized protein</fullName>
    </submittedName>
</protein>
<dbReference type="EMBL" id="JEMN01000225">
    <property type="protein sequence ID" value="KXH63140.1"/>
    <property type="molecule type" value="Genomic_DNA"/>
</dbReference>
<organism evidence="3 4">
    <name type="scientific">Colletotrichum nymphaeae SA-01</name>
    <dbReference type="NCBI Taxonomy" id="1460502"/>
    <lineage>
        <taxon>Eukaryota</taxon>
        <taxon>Fungi</taxon>
        <taxon>Dikarya</taxon>
        <taxon>Ascomycota</taxon>
        <taxon>Pezizomycotina</taxon>
        <taxon>Sordariomycetes</taxon>
        <taxon>Hypocreomycetidae</taxon>
        <taxon>Glomerellales</taxon>
        <taxon>Glomerellaceae</taxon>
        <taxon>Colletotrichum</taxon>
        <taxon>Colletotrichum acutatum species complex</taxon>
    </lineage>
</organism>
<keyword evidence="2" id="KW-1133">Transmembrane helix</keyword>
<dbReference type="AlphaFoldDB" id="A0A135URW1"/>
<dbReference type="OrthoDB" id="5213862at2759"/>
<comment type="caution">
    <text evidence="3">The sequence shown here is derived from an EMBL/GenBank/DDBJ whole genome shotgun (WGS) entry which is preliminary data.</text>
</comment>
<dbReference type="Proteomes" id="UP000070054">
    <property type="component" value="Unassembled WGS sequence"/>
</dbReference>
<sequence length="184" mass="20550">MGLSTPVAAVLIVLVTVVPMLLIAGFTARFILRNFRDAAGAIEPKPARRWFGLRRVKSNDSATTSLATNTLHYDDSWPDLESLRTYQDTPTPSIQRGIHEVASVPQQATTTTVQIQPPPETWHPSRASRLSWSFSPTRRRTDRRGAVPKSRSRSRFSRDSGVVLEGSSEEMQAARDQLPRLTRV</sequence>
<evidence type="ECO:0000256" key="2">
    <source>
        <dbReference type="SAM" id="Phobius"/>
    </source>
</evidence>
<keyword evidence="2" id="KW-0472">Membrane</keyword>
<accession>A0A135URW1</accession>
<reference evidence="3 4" key="1">
    <citation type="submission" date="2014-02" db="EMBL/GenBank/DDBJ databases">
        <title>The genome sequence of Colletotrichum nymphaeae SA-01.</title>
        <authorList>
            <person name="Baroncelli R."/>
            <person name="Thon M.R."/>
        </authorList>
    </citation>
    <scope>NUCLEOTIDE SEQUENCE [LARGE SCALE GENOMIC DNA]</scope>
    <source>
        <strain evidence="3 4">SA-01</strain>
    </source>
</reference>
<evidence type="ECO:0000313" key="3">
    <source>
        <dbReference type="EMBL" id="KXH63140.1"/>
    </source>
</evidence>